<dbReference type="Proteomes" id="UP001501102">
    <property type="component" value="Unassembled WGS sequence"/>
</dbReference>
<evidence type="ECO:0000313" key="1">
    <source>
        <dbReference type="EMBL" id="GAA2927149.1"/>
    </source>
</evidence>
<protein>
    <submittedName>
        <fullName evidence="1">Uncharacterized protein</fullName>
    </submittedName>
</protein>
<evidence type="ECO:0000313" key="2">
    <source>
        <dbReference type="Proteomes" id="UP001501102"/>
    </source>
</evidence>
<proteinExistence type="predicted"/>
<accession>A0ABP6JAK5</accession>
<comment type="caution">
    <text evidence="1">The sequence shown here is derived from an EMBL/GenBank/DDBJ whole genome shotgun (WGS) entry which is preliminary data.</text>
</comment>
<dbReference type="EMBL" id="BAAAXZ010000090">
    <property type="protein sequence ID" value="GAA2927149.1"/>
    <property type="molecule type" value="Genomic_DNA"/>
</dbReference>
<organism evidence="1 2">
    <name type="scientific">Streptomyces thioluteus</name>
    <dbReference type="NCBI Taxonomy" id="66431"/>
    <lineage>
        <taxon>Bacteria</taxon>
        <taxon>Bacillati</taxon>
        <taxon>Actinomycetota</taxon>
        <taxon>Actinomycetes</taxon>
        <taxon>Kitasatosporales</taxon>
        <taxon>Streptomycetaceae</taxon>
        <taxon>Streptomyces</taxon>
    </lineage>
</organism>
<reference evidence="2" key="1">
    <citation type="journal article" date="2019" name="Int. J. Syst. Evol. Microbiol.">
        <title>The Global Catalogue of Microorganisms (GCM) 10K type strain sequencing project: providing services to taxonomists for standard genome sequencing and annotation.</title>
        <authorList>
            <consortium name="The Broad Institute Genomics Platform"/>
            <consortium name="The Broad Institute Genome Sequencing Center for Infectious Disease"/>
            <person name="Wu L."/>
            <person name="Ma J."/>
        </authorList>
    </citation>
    <scope>NUCLEOTIDE SEQUENCE [LARGE SCALE GENOMIC DNA]</scope>
    <source>
        <strain evidence="2">JCM 4087</strain>
    </source>
</reference>
<gene>
    <name evidence="1" type="ORF">GCM10020221_23880</name>
</gene>
<name>A0ABP6JAK5_STRTU</name>
<sequence>MSAGPWQLRSVACEARTAGVASVSSAVVTLPVASPLRWASSRMVVIGLSVPGVFDIRPLTVLWPVAQPVPLAAESVT</sequence>
<keyword evidence="2" id="KW-1185">Reference proteome</keyword>